<dbReference type="GO" id="GO:0005773">
    <property type="term" value="C:vacuole"/>
    <property type="evidence" value="ECO:0007669"/>
    <property type="project" value="TreeGrafter"/>
</dbReference>
<dbReference type="Proteomes" id="UP001154282">
    <property type="component" value="Unassembled WGS sequence"/>
</dbReference>
<dbReference type="PANTHER" id="PTHR11802">
    <property type="entry name" value="SERINE PROTEASE FAMILY S10 SERINE CARBOXYPEPTIDASE"/>
    <property type="match status" value="1"/>
</dbReference>
<evidence type="ECO:0000256" key="9">
    <source>
        <dbReference type="ARBA" id="ARBA00023004"/>
    </source>
</evidence>
<evidence type="ECO:0000259" key="13">
    <source>
        <dbReference type="Pfam" id="PF03171"/>
    </source>
</evidence>
<sequence>MENQQHEVNVPAQNRFSVLNCIDLSNPDTQTSVSLLKKACLDCGFFYVVNHGISQEFMAEVFAQSKKFFELPAKEKMKVLRNEKNRGYTPELDELLDPENQVHGDYKEGYYIGIEVPEDDPEAEKPFYGPNVWPSSGSSFPPSEVARVVARIIALALDLEADFFDKPEMLGQPIAIMRLLRYGGQVSDPAKGLYGAGAHSDYGFITLLATDDVYGLQICNDKDAQHQVWEYVAPMQGSTLHRVLGNGQERYSTHQVTMVVITTMAASLFMMPSFIRAAPDACPPSLTNEADRINSLPGQPEPVGFGQFSGYIALDDQLQSRLFYYFAEASTNPASKPLVLWLGDQLECSNFGAFSGNGPFSPVCGNVLATNKYTFNQEANIIYLDSPTGTGFSFSANTTTTSATYIYNDTVIATQNMIFLTRWFQKYAEYKNRDFYIAGQGYATGRSVPFLANRILRGSTTNGINLKGIMMGNPLLDFDTDMGSIGDFLWSHGLISDKTHELMENFCNGAKWLREIYSGSPFCTACKEVDDRLSAEIPDALDMQDVSSDTCLAIFGPSSRVTGGSKFESSKLFSSIRSLTASPSHEEVSEGTDVCVKEKIMKYLNRKDVQEALHVRTTNWTACPRPIHYDKRGFETQTVDMVGSLLTKGIRVLIYSIDEVTFVPFLGTRVLVSDLADKVGLNTTVPYRGWFDTDKQVGGWTEAYGEMLAYASIRGGSAKTFCSGRKWMIGSQQRFLTVCLFRYLSCNVWTVAKGNGRTVESAYEADRIVKLPGQPQVSFQQYAGYVTVDETQQRELFYYFVEAATNSTSKPLVLWLTGGPGCSSIGAGAFSEHGPFKPNAAGVLVNNEYSWNKEANMLYLESPAGVGFSYSANASFYKLVNDSITAKDNLAFLQRWLLKFPEYKTRDLFVTGESYAGHYVPQLAQLIVESRSNLSLKGIAIGNPLLEFDTDLNGQGEYYWSHGLISDQTYHLANTVCNFSQINREGLAPSGDYSKPCGIVVAQISAEWPSQNFDNYDVTSDVCLSDGESQFGSLEQHSLLAPRFHPVSPLKSKQSGFRKQEAGGESIDLCVQDQTEKYLNRKDVQEAMHAKLVGVNNTWSLCSVVVNYDYYNLEIPTIGVVGSLVGSGIRVLVYSGDQDAVIPFTATRILVNRLATEMGLNTTVPYKAWFDYDKQVGGWTQVYGENNKLSFATIRGASHMAPSSSPKRSLALFAAFVAGRPLAD</sequence>
<dbReference type="EC" id="3.4.16.-" evidence="12"/>
<keyword evidence="10" id="KW-1015">Disulfide bond</keyword>
<keyword evidence="9" id="KW-0408">Iron</keyword>
<evidence type="ECO:0000256" key="7">
    <source>
        <dbReference type="ARBA" id="ARBA00022729"/>
    </source>
</evidence>
<comment type="caution">
    <text evidence="15">The sequence shown here is derived from an EMBL/GenBank/DDBJ whole genome shotgun (WGS) entry which is preliminary data.</text>
</comment>
<evidence type="ECO:0000256" key="10">
    <source>
        <dbReference type="ARBA" id="ARBA00023157"/>
    </source>
</evidence>
<dbReference type="PANTHER" id="PTHR11802:SF421">
    <property type="entry name" value="CARBOXYPEPTIDASE"/>
    <property type="match status" value="1"/>
</dbReference>
<comment type="subcellular location">
    <subcellularLocation>
        <location evidence="1">Secreted</location>
    </subcellularLocation>
</comment>
<dbReference type="PROSITE" id="PS00560">
    <property type="entry name" value="CARBOXYPEPT_SER_HIS"/>
    <property type="match status" value="1"/>
</dbReference>
<evidence type="ECO:0000259" key="14">
    <source>
        <dbReference type="Pfam" id="PF14226"/>
    </source>
</evidence>
<evidence type="ECO:0000256" key="5">
    <source>
        <dbReference type="ARBA" id="ARBA00022670"/>
    </source>
</evidence>
<keyword evidence="6" id="KW-0479">Metal-binding</keyword>
<dbReference type="EMBL" id="CAMGYJ010000005">
    <property type="protein sequence ID" value="CAI0411500.1"/>
    <property type="molecule type" value="Genomic_DNA"/>
</dbReference>
<gene>
    <name evidence="15" type="ORF">LITE_LOCUS15199</name>
</gene>
<evidence type="ECO:0000256" key="1">
    <source>
        <dbReference type="ARBA" id="ARBA00004613"/>
    </source>
</evidence>
<feature type="domain" description="Non-haem dioxygenase N-terminal" evidence="14">
    <location>
        <begin position="20"/>
        <end position="135"/>
    </location>
</feature>
<dbReference type="InterPro" id="IPR026992">
    <property type="entry name" value="DIOX_N"/>
</dbReference>
<dbReference type="PRINTS" id="PR00724">
    <property type="entry name" value="CRBOXYPTASEC"/>
</dbReference>
<dbReference type="Gene3D" id="3.40.50.11320">
    <property type="match status" value="2"/>
</dbReference>
<dbReference type="InterPro" id="IPR001563">
    <property type="entry name" value="Peptidase_S10"/>
</dbReference>
<evidence type="ECO:0000313" key="16">
    <source>
        <dbReference type="Proteomes" id="UP001154282"/>
    </source>
</evidence>
<accession>A0AAV0JNG2</accession>
<keyword evidence="16" id="KW-1185">Reference proteome</keyword>
<dbReference type="GO" id="GO:0006508">
    <property type="term" value="P:proteolysis"/>
    <property type="evidence" value="ECO:0007669"/>
    <property type="project" value="UniProtKB-KW"/>
</dbReference>
<dbReference type="GO" id="GO:0005576">
    <property type="term" value="C:extracellular region"/>
    <property type="evidence" value="ECO:0007669"/>
    <property type="project" value="UniProtKB-SubCell"/>
</dbReference>
<evidence type="ECO:0000256" key="4">
    <source>
        <dbReference type="ARBA" id="ARBA00022645"/>
    </source>
</evidence>
<dbReference type="Gene3D" id="6.10.250.940">
    <property type="match status" value="2"/>
</dbReference>
<keyword evidence="3" id="KW-0964">Secreted</keyword>
<evidence type="ECO:0000256" key="8">
    <source>
        <dbReference type="ARBA" id="ARBA00022801"/>
    </source>
</evidence>
<dbReference type="FunFam" id="3.40.50.1820:FF:000030">
    <property type="entry name" value="Carboxypeptidase"/>
    <property type="match status" value="1"/>
</dbReference>
<keyword evidence="8 12" id="KW-0378">Hydrolase</keyword>
<dbReference type="InterPro" id="IPR029058">
    <property type="entry name" value="AB_hydrolase_fold"/>
</dbReference>
<dbReference type="Gene3D" id="2.60.120.330">
    <property type="entry name" value="B-lactam Antibiotic, Isopenicillin N Synthase, Chain"/>
    <property type="match status" value="1"/>
</dbReference>
<dbReference type="InterPro" id="IPR018202">
    <property type="entry name" value="Ser_caboxypep_ser_AS"/>
</dbReference>
<evidence type="ECO:0000313" key="15">
    <source>
        <dbReference type="EMBL" id="CAI0411500.1"/>
    </source>
</evidence>
<keyword evidence="5 12" id="KW-0645">Protease</keyword>
<dbReference type="GO" id="GO:0046872">
    <property type="term" value="F:metal ion binding"/>
    <property type="evidence" value="ECO:0007669"/>
    <property type="project" value="UniProtKB-KW"/>
</dbReference>
<dbReference type="AlphaFoldDB" id="A0AAV0JNG2"/>
<dbReference type="InterPro" id="IPR027443">
    <property type="entry name" value="IPNS-like_sf"/>
</dbReference>
<keyword evidence="7" id="KW-0732">Signal</keyword>
<keyword evidence="11" id="KW-0325">Glycoprotein</keyword>
<evidence type="ECO:0000256" key="3">
    <source>
        <dbReference type="ARBA" id="ARBA00022525"/>
    </source>
</evidence>
<dbReference type="Pfam" id="PF00450">
    <property type="entry name" value="Peptidase_S10"/>
    <property type="match status" value="2"/>
</dbReference>
<evidence type="ECO:0000256" key="12">
    <source>
        <dbReference type="RuleBase" id="RU361156"/>
    </source>
</evidence>
<reference evidence="15" key="1">
    <citation type="submission" date="2022-08" db="EMBL/GenBank/DDBJ databases">
        <authorList>
            <person name="Gutierrez-Valencia J."/>
        </authorList>
    </citation>
    <scope>NUCLEOTIDE SEQUENCE</scope>
</reference>
<dbReference type="InterPro" id="IPR044861">
    <property type="entry name" value="IPNS-like_FE2OG_OXY"/>
</dbReference>
<evidence type="ECO:0000256" key="11">
    <source>
        <dbReference type="ARBA" id="ARBA00023180"/>
    </source>
</evidence>
<dbReference type="SUPFAM" id="SSF53474">
    <property type="entry name" value="alpha/beta-Hydrolases"/>
    <property type="match status" value="2"/>
</dbReference>
<dbReference type="InterPro" id="IPR033124">
    <property type="entry name" value="Ser_caboxypep_his_AS"/>
</dbReference>
<proteinExistence type="inferred from homology"/>
<protein>
    <recommendedName>
        <fullName evidence="12">Carboxypeptidase</fullName>
        <ecNumber evidence="12">3.4.16.-</ecNumber>
    </recommendedName>
</protein>
<dbReference type="SUPFAM" id="SSF51197">
    <property type="entry name" value="Clavaminate synthase-like"/>
    <property type="match status" value="1"/>
</dbReference>
<dbReference type="GO" id="GO:0004185">
    <property type="term" value="F:serine-type carboxypeptidase activity"/>
    <property type="evidence" value="ECO:0007669"/>
    <property type="project" value="UniProtKB-UniRule"/>
</dbReference>
<evidence type="ECO:0000256" key="2">
    <source>
        <dbReference type="ARBA" id="ARBA00009431"/>
    </source>
</evidence>
<dbReference type="Pfam" id="PF14226">
    <property type="entry name" value="DIOX_N"/>
    <property type="match status" value="1"/>
</dbReference>
<organism evidence="15 16">
    <name type="scientific">Linum tenue</name>
    <dbReference type="NCBI Taxonomy" id="586396"/>
    <lineage>
        <taxon>Eukaryota</taxon>
        <taxon>Viridiplantae</taxon>
        <taxon>Streptophyta</taxon>
        <taxon>Embryophyta</taxon>
        <taxon>Tracheophyta</taxon>
        <taxon>Spermatophyta</taxon>
        <taxon>Magnoliopsida</taxon>
        <taxon>eudicotyledons</taxon>
        <taxon>Gunneridae</taxon>
        <taxon>Pentapetalae</taxon>
        <taxon>rosids</taxon>
        <taxon>fabids</taxon>
        <taxon>Malpighiales</taxon>
        <taxon>Linaceae</taxon>
        <taxon>Linum</taxon>
    </lineage>
</organism>
<evidence type="ECO:0000256" key="6">
    <source>
        <dbReference type="ARBA" id="ARBA00022723"/>
    </source>
</evidence>
<feature type="domain" description="Isopenicillin N synthase-like Fe(2+) 2OG dioxygenase" evidence="13">
    <location>
        <begin position="179"/>
        <end position="259"/>
    </location>
</feature>
<name>A0AAV0JNG2_9ROSI</name>
<dbReference type="Pfam" id="PF03171">
    <property type="entry name" value="2OG-FeII_Oxy"/>
    <property type="match status" value="1"/>
</dbReference>
<comment type="similarity">
    <text evidence="2 12">Belongs to the peptidase S10 family.</text>
</comment>
<keyword evidence="4 12" id="KW-0121">Carboxypeptidase</keyword>
<dbReference type="Gene3D" id="3.40.50.1820">
    <property type="entry name" value="alpha/beta hydrolase"/>
    <property type="match status" value="2"/>
</dbReference>
<dbReference type="PROSITE" id="PS00131">
    <property type="entry name" value="CARBOXYPEPT_SER_SER"/>
    <property type="match status" value="1"/>
</dbReference>